<dbReference type="Gene3D" id="3.40.250.10">
    <property type="entry name" value="Rhodanese-like domain"/>
    <property type="match status" value="1"/>
</dbReference>
<sequence>MDPESQDKDVIMMRLLMFTLFFLGVASRPLAGEAPASVDGAITIDTLKARELFEQGTTFIDVRNRNKWRWGRVKGAHHFDLRSTFSLLRYEGFVERDDPVVIYGNGPHSMRAAMATYMASAWGYKNIYYYRDGYFSWLAADFPADLGKPSSNLEAAIFGRHSECSSQC</sequence>
<dbReference type="CDD" id="cd00158">
    <property type="entry name" value="RHOD"/>
    <property type="match status" value="1"/>
</dbReference>
<dbReference type="EMBL" id="JAMFLX010000005">
    <property type="protein sequence ID" value="MCL6269284.1"/>
    <property type="molecule type" value="Genomic_DNA"/>
</dbReference>
<gene>
    <name evidence="2" type="ORF">M3P05_04905</name>
</gene>
<comment type="caution">
    <text evidence="2">The sequence shown here is derived from an EMBL/GenBank/DDBJ whole genome shotgun (WGS) entry which is preliminary data.</text>
</comment>
<dbReference type="Proteomes" id="UP001203338">
    <property type="component" value="Unassembled WGS sequence"/>
</dbReference>
<dbReference type="SMART" id="SM00450">
    <property type="entry name" value="RHOD"/>
    <property type="match status" value="1"/>
</dbReference>
<proteinExistence type="predicted"/>
<dbReference type="PROSITE" id="PS50206">
    <property type="entry name" value="RHODANESE_3"/>
    <property type="match status" value="1"/>
</dbReference>
<keyword evidence="3" id="KW-1185">Reference proteome</keyword>
<protein>
    <submittedName>
        <fullName evidence="2">Rhodanese-like domain-containing protein</fullName>
    </submittedName>
</protein>
<dbReference type="InterPro" id="IPR001763">
    <property type="entry name" value="Rhodanese-like_dom"/>
</dbReference>
<organism evidence="2 3">
    <name type="scientific">Parendozoicomonas callyspongiae</name>
    <dbReference type="NCBI Taxonomy" id="2942213"/>
    <lineage>
        <taxon>Bacteria</taxon>
        <taxon>Pseudomonadati</taxon>
        <taxon>Pseudomonadota</taxon>
        <taxon>Gammaproteobacteria</taxon>
        <taxon>Oceanospirillales</taxon>
        <taxon>Endozoicomonadaceae</taxon>
        <taxon>Parendozoicomonas</taxon>
    </lineage>
</organism>
<evidence type="ECO:0000313" key="2">
    <source>
        <dbReference type="EMBL" id="MCL6269284.1"/>
    </source>
</evidence>
<name>A0ABT0PD25_9GAMM</name>
<dbReference type="SUPFAM" id="SSF52821">
    <property type="entry name" value="Rhodanese/Cell cycle control phosphatase"/>
    <property type="match status" value="1"/>
</dbReference>
<accession>A0ABT0PD25</accession>
<feature type="domain" description="Rhodanese" evidence="1">
    <location>
        <begin position="53"/>
        <end position="146"/>
    </location>
</feature>
<evidence type="ECO:0000313" key="3">
    <source>
        <dbReference type="Proteomes" id="UP001203338"/>
    </source>
</evidence>
<dbReference type="RefSeq" id="WP_249698260.1">
    <property type="nucleotide sequence ID" value="NZ_JAMFLX010000005.1"/>
</dbReference>
<dbReference type="InterPro" id="IPR036873">
    <property type="entry name" value="Rhodanese-like_dom_sf"/>
</dbReference>
<evidence type="ECO:0000259" key="1">
    <source>
        <dbReference type="PROSITE" id="PS50206"/>
    </source>
</evidence>
<reference evidence="2 3" key="1">
    <citation type="submission" date="2022-05" db="EMBL/GenBank/DDBJ databases">
        <authorList>
            <person name="Park J.-S."/>
        </authorList>
    </citation>
    <scope>NUCLEOTIDE SEQUENCE [LARGE SCALE GENOMIC DNA]</scope>
    <source>
        <strain evidence="2 3">2012CJ34-2</strain>
    </source>
</reference>
<dbReference type="Pfam" id="PF00581">
    <property type="entry name" value="Rhodanese"/>
    <property type="match status" value="1"/>
</dbReference>